<dbReference type="PRINTS" id="PR00111">
    <property type="entry name" value="ABHYDROLASE"/>
</dbReference>
<gene>
    <name evidence="2" type="ORF">H8E23_08135</name>
</gene>
<dbReference type="GO" id="GO:0016787">
    <property type="term" value="F:hydrolase activity"/>
    <property type="evidence" value="ECO:0007669"/>
    <property type="project" value="UniProtKB-KW"/>
</dbReference>
<evidence type="ECO:0000259" key="1">
    <source>
        <dbReference type="Pfam" id="PF00561"/>
    </source>
</evidence>
<dbReference type="PANTHER" id="PTHR43798">
    <property type="entry name" value="MONOACYLGLYCEROL LIPASE"/>
    <property type="match status" value="1"/>
</dbReference>
<sequence>MRKKKQIDISAFRHLYPFQSRYLDINGLKYHFLDQGRGEPVVMVHGNPTWSFYFRELVKGLSSQFRVIAPDHIGCGLSDKPGAGNYDYRLKNRVDDLQALLDHLDLKEKITLVLHDWGGMIGMAYALRHPQRVRSFVIMNTAAFFPPKGKTLPMRLRLVRNVRPLATLTVQGLNLFTLGALHTAACNRLPRAVRSGLTAPYNCWENRIATLKFVQDIPVGKNDPSYGQVKHVDQNLYKLAPCPMLICWGAGDIVFDTDYLNEWQRRFPDAEVHLFADAGHYVLEDKPNEILLLVKEFLSRKRENTKI</sequence>
<name>A0A8J6NMI5_9BACT</name>
<dbReference type="SUPFAM" id="SSF53474">
    <property type="entry name" value="alpha/beta-Hydrolases"/>
    <property type="match status" value="1"/>
</dbReference>
<accession>A0A8J6NMI5</accession>
<organism evidence="2 3">
    <name type="scientific">Candidatus Desulfatibia profunda</name>
    <dbReference type="NCBI Taxonomy" id="2841695"/>
    <lineage>
        <taxon>Bacteria</taxon>
        <taxon>Pseudomonadati</taxon>
        <taxon>Thermodesulfobacteriota</taxon>
        <taxon>Desulfobacteria</taxon>
        <taxon>Desulfobacterales</taxon>
        <taxon>Desulfobacterales incertae sedis</taxon>
        <taxon>Candidatus Desulfatibia</taxon>
    </lineage>
</organism>
<evidence type="ECO:0000313" key="2">
    <source>
        <dbReference type="EMBL" id="MBC8361350.1"/>
    </source>
</evidence>
<feature type="domain" description="AB hydrolase-1" evidence="1">
    <location>
        <begin position="40"/>
        <end position="287"/>
    </location>
</feature>
<dbReference type="AlphaFoldDB" id="A0A8J6NMI5"/>
<dbReference type="InterPro" id="IPR000073">
    <property type="entry name" value="AB_hydrolase_1"/>
</dbReference>
<dbReference type="InterPro" id="IPR029058">
    <property type="entry name" value="AB_hydrolase_fold"/>
</dbReference>
<evidence type="ECO:0000313" key="3">
    <source>
        <dbReference type="Proteomes" id="UP000603434"/>
    </source>
</evidence>
<comment type="caution">
    <text evidence="2">The sequence shown here is derived from an EMBL/GenBank/DDBJ whole genome shotgun (WGS) entry which is preliminary data.</text>
</comment>
<dbReference type="EMBL" id="JACNJH010000130">
    <property type="protein sequence ID" value="MBC8361350.1"/>
    <property type="molecule type" value="Genomic_DNA"/>
</dbReference>
<keyword evidence="2" id="KW-0378">Hydrolase</keyword>
<dbReference type="GO" id="GO:0016020">
    <property type="term" value="C:membrane"/>
    <property type="evidence" value="ECO:0007669"/>
    <property type="project" value="TreeGrafter"/>
</dbReference>
<dbReference type="PANTHER" id="PTHR43798:SF24">
    <property type="entry name" value="CIS-3-ALKYL-4-ALKYLOXETAN-2-ONE DECARBOXYLASE"/>
    <property type="match status" value="1"/>
</dbReference>
<dbReference type="Pfam" id="PF00561">
    <property type="entry name" value="Abhydrolase_1"/>
    <property type="match status" value="1"/>
</dbReference>
<protein>
    <submittedName>
        <fullName evidence="2">Alpha/beta fold hydrolase</fullName>
    </submittedName>
</protein>
<dbReference type="Gene3D" id="3.40.50.1820">
    <property type="entry name" value="alpha/beta hydrolase"/>
    <property type="match status" value="1"/>
</dbReference>
<dbReference type="PRINTS" id="PR00412">
    <property type="entry name" value="EPOXHYDRLASE"/>
</dbReference>
<proteinExistence type="predicted"/>
<dbReference type="InterPro" id="IPR050266">
    <property type="entry name" value="AB_hydrolase_sf"/>
</dbReference>
<dbReference type="InterPro" id="IPR000639">
    <property type="entry name" value="Epox_hydrolase-like"/>
</dbReference>
<reference evidence="2 3" key="1">
    <citation type="submission" date="2020-08" db="EMBL/GenBank/DDBJ databases">
        <title>Bridging the membrane lipid divide: bacteria of the FCB group superphylum have the potential to synthesize archaeal ether lipids.</title>
        <authorList>
            <person name="Villanueva L."/>
            <person name="Von Meijenfeldt F.A.B."/>
            <person name="Westbye A.B."/>
            <person name="Yadav S."/>
            <person name="Hopmans E.C."/>
            <person name="Dutilh B.E."/>
            <person name="Sinninghe Damste J.S."/>
        </authorList>
    </citation>
    <scope>NUCLEOTIDE SEQUENCE [LARGE SCALE GENOMIC DNA]</scope>
    <source>
        <strain evidence="2">NIOZ-UU30</strain>
    </source>
</reference>
<dbReference type="Proteomes" id="UP000603434">
    <property type="component" value="Unassembled WGS sequence"/>
</dbReference>